<gene>
    <name evidence="2" type="ORF">HH216_22575</name>
</gene>
<evidence type="ECO:0000313" key="2">
    <source>
        <dbReference type="EMBL" id="QJD80895.1"/>
    </source>
</evidence>
<dbReference type="KEGG" id="srho:HH216_22575"/>
<evidence type="ECO:0000256" key="1">
    <source>
        <dbReference type="SAM" id="Phobius"/>
    </source>
</evidence>
<dbReference type="EMBL" id="CP051677">
    <property type="protein sequence ID" value="QJD80895.1"/>
    <property type="molecule type" value="Genomic_DNA"/>
</dbReference>
<dbReference type="Proteomes" id="UP000501128">
    <property type="component" value="Chromosome"/>
</dbReference>
<keyword evidence="1" id="KW-0472">Membrane</keyword>
<evidence type="ECO:0000313" key="3">
    <source>
        <dbReference type="Proteomes" id="UP000501128"/>
    </source>
</evidence>
<organism evidence="2 3">
    <name type="scientific">Spirosoma rhododendri</name>
    <dbReference type="NCBI Taxonomy" id="2728024"/>
    <lineage>
        <taxon>Bacteria</taxon>
        <taxon>Pseudomonadati</taxon>
        <taxon>Bacteroidota</taxon>
        <taxon>Cytophagia</taxon>
        <taxon>Cytophagales</taxon>
        <taxon>Cytophagaceae</taxon>
        <taxon>Spirosoma</taxon>
    </lineage>
</organism>
<keyword evidence="1" id="KW-0812">Transmembrane</keyword>
<sequence>MSLQPETYHLLIYIATLGVTLLAGLLLGTLTNGWQYNKPRPQKVTHRH</sequence>
<proteinExistence type="predicted"/>
<dbReference type="RefSeq" id="WP_169552915.1">
    <property type="nucleotide sequence ID" value="NZ_CP051677.1"/>
</dbReference>
<accession>A0A7L5DRY5</accession>
<keyword evidence="3" id="KW-1185">Reference proteome</keyword>
<keyword evidence="1" id="KW-1133">Transmembrane helix</keyword>
<protein>
    <submittedName>
        <fullName evidence="2">Uncharacterized protein</fullName>
    </submittedName>
</protein>
<name>A0A7L5DRY5_9BACT</name>
<feature type="transmembrane region" description="Helical" evidence="1">
    <location>
        <begin position="12"/>
        <end position="34"/>
    </location>
</feature>
<reference evidence="2 3" key="1">
    <citation type="submission" date="2020-04" db="EMBL/GenBank/DDBJ databases">
        <title>Genome sequencing of novel species.</title>
        <authorList>
            <person name="Heo J."/>
            <person name="Kim S.-J."/>
            <person name="Kim J.-S."/>
            <person name="Hong S.-B."/>
            <person name="Kwon S.-W."/>
        </authorList>
    </citation>
    <scope>NUCLEOTIDE SEQUENCE [LARGE SCALE GENOMIC DNA]</scope>
    <source>
        <strain evidence="2 3">CJU-R4</strain>
    </source>
</reference>
<dbReference type="AlphaFoldDB" id="A0A7L5DRY5"/>